<keyword evidence="1" id="KW-1133">Transmembrane helix</keyword>
<keyword evidence="1" id="KW-0812">Transmembrane</keyword>
<keyword evidence="3" id="KW-1185">Reference proteome</keyword>
<feature type="transmembrane region" description="Helical" evidence="1">
    <location>
        <begin position="64"/>
        <end position="85"/>
    </location>
</feature>
<feature type="transmembrane region" description="Helical" evidence="1">
    <location>
        <begin position="151"/>
        <end position="178"/>
    </location>
</feature>
<feature type="transmembrane region" description="Helical" evidence="1">
    <location>
        <begin position="97"/>
        <end position="114"/>
    </location>
</feature>
<evidence type="ECO:0000256" key="1">
    <source>
        <dbReference type="SAM" id="Phobius"/>
    </source>
</evidence>
<organism evidence="2 3">
    <name type="scientific">Hymenobacter citatus</name>
    <dbReference type="NCBI Taxonomy" id="2763506"/>
    <lineage>
        <taxon>Bacteria</taxon>
        <taxon>Pseudomonadati</taxon>
        <taxon>Bacteroidota</taxon>
        <taxon>Cytophagia</taxon>
        <taxon>Cytophagales</taxon>
        <taxon>Hymenobacteraceae</taxon>
        <taxon>Hymenobacter</taxon>
    </lineage>
</organism>
<protein>
    <submittedName>
        <fullName evidence="2">Tryptophan-rich sensory protein</fullName>
    </submittedName>
</protein>
<dbReference type="InterPro" id="IPR038330">
    <property type="entry name" value="TspO/MBR-related_sf"/>
</dbReference>
<dbReference type="PANTHER" id="PTHR33802:SF1">
    <property type="entry name" value="XK-RELATED PROTEIN"/>
    <property type="match status" value="1"/>
</dbReference>
<evidence type="ECO:0000313" key="2">
    <source>
        <dbReference type="EMBL" id="MBC6610128.1"/>
    </source>
</evidence>
<dbReference type="Proteomes" id="UP000622017">
    <property type="component" value="Unassembled WGS sequence"/>
</dbReference>
<proteinExistence type="predicted"/>
<dbReference type="EMBL" id="JACSCY010000003">
    <property type="protein sequence ID" value="MBC6610128.1"/>
    <property type="molecule type" value="Genomic_DNA"/>
</dbReference>
<reference evidence="2 3" key="1">
    <citation type="submission" date="2020-08" db="EMBL/GenBank/DDBJ databases">
        <title>Hymenobacter sp.</title>
        <authorList>
            <person name="Kim M.K."/>
        </authorList>
    </citation>
    <scope>NUCLEOTIDE SEQUENCE [LARGE SCALE GENOMIC DNA]</scope>
    <source>
        <strain evidence="2 3">BT507</strain>
    </source>
</reference>
<sequence>MTALSTPLPSSESVLPGRLWRWVAAASIIGNIALNYVSQAHPFNGQTNGAVSGKYPTLLTPAGYAFSIWGLIFLSLLVYAVWQLLPSQRRNPLPDAVALPLTLANVLTGLWLVVFAYERLALSALVMLGILISLILVYGRARALVLANKSAMLSSLPFALFLGWISVATVINVTLGLWSWGWHGEENVRVLLTALLLAVVVALGLLVAYAFREVAFPLVAVWALVAIGVARQNAYPELMWLAWGSAVVVTVGGLLLSRRRLQTAAGL</sequence>
<feature type="transmembrane region" description="Helical" evidence="1">
    <location>
        <begin position="238"/>
        <end position="257"/>
    </location>
</feature>
<comment type="caution">
    <text evidence="2">The sequence shown here is derived from an EMBL/GenBank/DDBJ whole genome shotgun (WGS) entry which is preliminary data.</text>
</comment>
<feature type="transmembrane region" description="Helical" evidence="1">
    <location>
        <begin position="190"/>
        <end position="209"/>
    </location>
</feature>
<dbReference type="PANTHER" id="PTHR33802">
    <property type="entry name" value="SI:CH211-161H7.5-RELATED"/>
    <property type="match status" value="1"/>
</dbReference>
<gene>
    <name evidence="2" type="ORF">H8B15_04305</name>
</gene>
<name>A0ABR7MGQ1_9BACT</name>
<dbReference type="Gene3D" id="1.20.1260.100">
    <property type="entry name" value="TspO/MBR protein"/>
    <property type="match status" value="1"/>
</dbReference>
<feature type="transmembrane region" description="Helical" evidence="1">
    <location>
        <begin position="120"/>
        <end position="139"/>
    </location>
</feature>
<evidence type="ECO:0000313" key="3">
    <source>
        <dbReference type="Proteomes" id="UP000622017"/>
    </source>
</evidence>
<dbReference type="RefSeq" id="WP_187318443.1">
    <property type="nucleotide sequence ID" value="NZ_JACSCY010000003.1"/>
</dbReference>
<keyword evidence="1" id="KW-0472">Membrane</keyword>
<accession>A0ABR7MGQ1</accession>